<protein>
    <recommendedName>
        <fullName evidence="6">DNA polymerase II subunit 2</fullName>
    </recommendedName>
</protein>
<evidence type="ECO:0000313" key="9">
    <source>
        <dbReference type="EMBL" id="PNH03039.1"/>
    </source>
</evidence>
<dbReference type="EMBL" id="PGGS01000557">
    <property type="protein sequence ID" value="PNH03039.1"/>
    <property type="molecule type" value="Genomic_DNA"/>
</dbReference>
<feature type="compositionally biased region" description="Gly residues" evidence="7">
    <location>
        <begin position="447"/>
        <end position="468"/>
    </location>
</feature>
<dbReference type="OrthoDB" id="10254730at2759"/>
<evidence type="ECO:0000256" key="5">
    <source>
        <dbReference type="ARBA" id="ARBA00023242"/>
    </source>
</evidence>
<dbReference type="GO" id="GO:0003677">
    <property type="term" value="F:DNA binding"/>
    <property type="evidence" value="ECO:0007669"/>
    <property type="project" value="UniProtKB-KW"/>
</dbReference>
<evidence type="ECO:0000256" key="3">
    <source>
        <dbReference type="ARBA" id="ARBA00022705"/>
    </source>
</evidence>
<dbReference type="InterPro" id="IPR016266">
    <property type="entry name" value="POLE2"/>
</dbReference>
<feature type="compositionally biased region" description="Pro residues" evidence="7">
    <location>
        <begin position="301"/>
        <end position="316"/>
    </location>
</feature>
<dbReference type="PANTHER" id="PTHR12708:SF0">
    <property type="entry name" value="DNA POLYMERASE EPSILON SUBUNIT 2"/>
    <property type="match status" value="1"/>
</dbReference>
<accession>A0A2J7ZRY9</accession>
<feature type="compositionally biased region" description="Basic residues" evidence="7">
    <location>
        <begin position="486"/>
        <end position="499"/>
    </location>
</feature>
<dbReference type="GO" id="GO:0042276">
    <property type="term" value="P:error-prone translesion synthesis"/>
    <property type="evidence" value="ECO:0007669"/>
    <property type="project" value="TreeGrafter"/>
</dbReference>
<evidence type="ECO:0000256" key="1">
    <source>
        <dbReference type="ARBA" id="ARBA00004123"/>
    </source>
</evidence>
<dbReference type="Pfam" id="PF04042">
    <property type="entry name" value="DNA_pol_E_B"/>
    <property type="match status" value="1"/>
</dbReference>
<comment type="caution">
    <text evidence="9">The sequence shown here is derived from an EMBL/GenBank/DDBJ whole genome shotgun (WGS) entry which is preliminary data.</text>
</comment>
<keyword evidence="5" id="KW-0539">Nucleus</keyword>
<dbReference type="AlphaFoldDB" id="A0A2J7ZRY9"/>
<reference evidence="9 10" key="1">
    <citation type="journal article" date="2017" name="Mol. Biol. Evol.">
        <title>The 4-celled Tetrabaena socialis nuclear genome reveals the essential components for genetic control of cell number at the origin of multicellularity in the volvocine lineage.</title>
        <authorList>
            <person name="Featherston J."/>
            <person name="Arakaki Y."/>
            <person name="Hanschen E.R."/>
            <person name="Ferris P.J."/>
            <person name="Michod R.E."/>
            <person name="Olson B.J.S.C."/>
            <person name="Nozaki H."/>
            <person name="Durand P.M."/>
        </authorList>
    </citation>
    <scope>NUCLEOTIDE SEQUENCE [LARGE SCALE GENOMIC DNA]</scope>
    <source>
        <strain evidence="9 10">NIES-571</strain>
    </source>
</reference>
<feature type="compositionally biased region" description="Low complexity" evidence="7">
    <location>
        <begin position="331"/>
        <end position="358"/>
    </location>
</feature>
<evidence type="ECO:0000256" key="6">
    <source>
        <dbReference type="ARBA" id="ARBA00032930"/>
    </source>
</evidence>
<proteinExistence type="inferred from homology"/>
<feature type="compositionally biased region" description="Acidic residues" evidence="7">
    <location>
        <begin position="522"/>
        <end position="534"/>
    </location>
</feature>
<feature type="domain" description="DNA polymerase alpha/delta/epsilon subunit B" evidence="8">
    <location>
        <begin position="217"/>
        <end position="326"/>
    </location>
</feature>
<feature type="compositionally biased region" description="Acidic residues" evidence="7">
    <location>
        <begin position="469"/>
        <end position="481"/>
    </location>
</feature>
<name>A0A2J7ZRY9_9CHLO</name>
<keyword evidence="3" id="KW-0235">DNA replication</keyword>
<evidence type="ECO:0000313" key="10">
    <source>
        <dbReference type="Proteomes" id="UP000236333"/>
    </source>
</evidence>
<comment type="subcellular location">
    <subcellularLocation>
        <location evidence="1">Nucleus</location>
    </subcellularLocation>
</comment>
<dbReference type="GO" id="GO:0008622">
    <property type="term" value="C:epsilon DNA polymerase complex"/>
    <property type="evidence" value="ECO:0007669"/>
    <property type="project" value="InterPro"/>
</dbReference>
<feature type="compositionally biased region" description="Low complexity" evidence="7">
    <location>
        <begin position="418"/>
        <end position="434"/>
    </location>
</feature>
<keyword evidence="4" id="KW-0238">DNA-binding</keyword>
<sequence>MSFALKKAIKKELLASDWAGKVEETAVAALAVILEEHHGGQVAALHDILKHCNSDLSADGKITVQTVQAAAAPSGLAQQVELVEFTDAFSVPHLVFDPVQRKLHLDTKPCAIHATSDVRRVARHAEPNPHGTTALPHCLQAKHQLYLQRLLIIQQRLQRSRMFQQNNMLLPNSIHMGGSVQVRGALCGTAFVFACPVYPPHPAPNPQRPAGFSGVPTPPGVFVLMGNFHSRAGAAGGGSGRGGSGRGGGGGDSMLSGYDIDYGVMRELFGQLAALIDQYPVLKVGAKPFKAESRFVFVPGPDDPGPGPILPQPPLPRSLTAELRRVLGPSQRQPQQVQQRQVQAQKAGGKAGGKQPAKVRQPRAPKQKAAQGGKGRQAVLRVEARGPVEGAEDPDREGGEGGEDVVMRDGEAEEGDGAARQPQAAKAAAKAAPRQGTLAQAWARQPRGGGGGGGAEGGGGGGGGAGGGGEEDEDMDGEEPDEGKAVARRRQKQQARKRRAVVDEEEEGGGEEGGAAPRTWLDDDDEGGLLDEDE</sequence>
<keyword evidence="10" id="KW-1185">Reference proteome</keyword>
<dbReference type="GO" id="GO:0006261">
    <property type="term" value="P:DNA-templated DNA replication"/>
    <property type="evidence" value="ECO:0007669"/>
    <property type="project" value="InterPro"/>
</dbReference>
<organism evidence="9 10">
    <name type="scientific">Tetrabaena socialis</name>
    <dbReference type="NCBI Taxonomy" id="47790"/>
    <lineage>
        <taxon>Eukaryota</taxon>
        <taxon>Viridiplantae</taxon>
        <taxon>Chlorophyta</taxon>
        <taxon>core chlorophytes</taxon>
        <taxon>Chlorophyceae</taxon>
        <taxon>CS clade</taxon>
        <taxon>Chlamydomonadales</taxon>
        <taxon>Tetrabaenaceae</taxon>
        <taxon>Tetrabaena</taxon>
    </lineage>
</organism>
<evidence type="ECO:0000256" key="2">
    <source>
        <dbReference type="ARBA" id="ARBA00009560"/>
    </source>
</evidence>
<gene>
    <name evidence="9" type="ORF">TSOC_010929</name>
</gene>
<evidence type="ECO:0000259" key="8">
    <source>
        <dbReference type="Pfam" id="PF04042"/>
    </source>
</evidence>
<dbReference type="PANTHER" id="PTHR12708">
    <property type="entry name" value="DNA POLYMERASE EPSILON SUBUNIT B"/>
    <property type="match status" value="1"/>
</dbReference>
<evidence type="ECO:0000256" key="4">
    <source>
        <dbReference type="ARBA" id="ARBA00023125"/>
    </source>
</evidence>
<comment type="similarity">
    <text evidence="2">Belongs to the DNA polymerase epsilon subunit B family.</text>
</comment>
<feature type="region of interest" description="Disordered" evidence="7">
    <location>
        <begin position="297"/>
        <end position="316"/>
    </location>
</feature>
<feature type="region of interest" description="Disordered" evidence="7">
    <location>
        <begin position="329"/>
        <end position="534"/>
    </location>
</feature>
<dbReference type="Proteomes" id="UP000236333">
    <property type="component" value="Unassembled WGS sequence"/>
</dbReference>
<feature type="compositionally biased region" description="Acidic residues" evidence="7">
    <location>
        <begin position="390"/>
        <end position="403"/>
    </location>
</feature>
<evidence type="ECO:0000256" key="7">
    <source>
        <dbReference type="SAM" id="MobiDB-lite"/>
    </source>
</evidence>
<dbReference type="InterPro" id="IPR007185">
    <property type="entry name" value="DNA_pol_a/d/e_bsu"/>
</dbReference>